<reference evidence="1" key="2">
    <citation type="submission" date="2021-04" db="EMBL/GenBank/DDBJ databases">
        <authorList>
            <person name="Gilroy R."/>
        </authorList>
    </citation>
    <scope>NUCLEOTIDE SEQUENCE</scope>
    <source>
        <strain evidence="1">ChiW4-1371</strain>
    </source>
</reference>
<dbReference type="SUPFAM" id="SSF56281">
    <property type="entry name" value="Metallo-hydrolase/oxidoreductase"/>
    <property type="match status" value="1"/>
</dbReference>
<evidence type="ECO:0000313" key="1">
    <source>
        <dbReference type="EMBL" id="HIZ89617.1"/>
    </source>
</evidence>
<gene>
    <name evidence="1" type="ORF">H9804_06705</name>
</gene>
<evidence type="ECO:0000313" key="2">
    <source>
        <dbReference type="Proteomes" id="UP000824176"/>
    </source>
</evidence>
<dbReference type="Gene3D" id="3.60.15.10">
    <property type="entry name" value="Ribonuclease Z/Hydroxyacylglutathione hydrolase-like"/>
    <property type="match status" value="1"/>
</dbReference>
<dbReference type="PANTHER" id="PTHR46018:SF7">
    <property type="entry name" value="RIBONUCLEASE Z"/>
    <property type="match status" value="1"/>
</dbReference>
<reference evidence="1" key="1">
    <citation type="journal article" date="2021" name="PeerJ">
        <title>Extensive microbial diversity within the chicken gut microbiome revealed by metagenomics and culture.</title>
        <authorList>
            <person name="Gilroy R."/>
            <person name="Ravi A."/>
            <person name="Getino M."/>
            <person name="Pursley I."/>
            <person name="Horton D.L."/>
            <person name="Alikhan N.F."/>
            <person name="Baker D."/>
            <person name="Gharbi K."/>
            <person name="Hall N."/>
            <person name="Watson M."/>
            <person name="Adriaenssens E.M."/>
            <person name="Foster-Nyarko E."/>
            <person name="Jarju S."/>
            <person name="Secka A."/>
            <person name="Antonio M."/>
            <person name="Oren A."/>
            <person name="Chaudhuri R.R."/>
            <person name="La Ragione R."/>
            <person name="Hildebrand F."/>
            <person name="Pallen M.J."/>
        </authorList>
    </citation>
    <scope>NUCLEOTIDE SEQUENCE</scope>
    <source>
        <strain evidence="1">ChiW4-1371</strain>
    </source>
</reference>
<name>A0A9D2KC97_9BACT</name>
<proteinExistence type="predicted"/>
<dbReference type="EMBL" id="DXAQ01000104">
    <property type="protein sequence ID" value="HIZ89617.1"/>
    <property type="molecule type" value="Genomic_DNA"/>
</dbReference>
<accession>A0A9D2KC97</accession>
<protein>
    <submittedName>
        <fullName evidence="1">Ribonuclease Z</fullName>
    </submittedName>
</protein>
<dbReference type="InterPro" id="IPR036866">
    <property type="entry name" value="RibonucZ/Hydroxyglut_hydro"/>
</dbReference>
<dbReference type="GO" id="GO:0042781">
    <property type="term" value="F:3'-tRNA processing endoribonuclease activity"/>
    <property type="evidence" value="ECO:0007669"/>
    <property type="project" value="TreeGrafter"/>
</dbReference>
<dbReference type="PANTHER" id="PTHR46018">
    <property type="entry name" value="ZINC PHOSPHODIESTERASE ELAC PROTEIN 1"/>
    <property type="match status" value="1"/>
</dbReference>
<comment type="caution">
    <text evidence="1">The sequence shown here is derived from an EMBL/GenBank/DDBJ whole genome shotgun (WGS) entry which is preliminary data.</text>
</comment>
<dbReference type="Proteomes" id="UP000824176">
    <property type="component" value="Unassembled WGS sequence"/>
</dbReference>
<sequence length="334" mass="38593">MKSNYILRRVNSPFDDSGIFVRNVYMKKAVLFDCGRLGNIDNSELNDISHVFISHTHIDHFNGFDRFLRTALLSGNTITFFGPAGFINNVKGKLAGYTWNLIYDYDVTFIAVELTEKGIKGAEFAAKNGFKEEKLTLDRNILNINDGFSIDYDFLYHGINSIGYRLKEPKRISINKEKMEEYGFVKGPWIRILKDAILAERSNDIINVETKNGVQKFYLNDIASKLAEYPESQDITYITDTAPTFENYKKAVKLAKNSHILLIEAVFMNNDIIHAVEKKHLSIGLSKAVYKYSNSYYVSFGHFAPKYDRVRDVFFQELYDDLDMDRIIKMELHR</sequence>
<dbReference type="AlphaFoldDB" id="A0A9D2KC97"/>
<organism evidence="1 2">
    <name type="scientific">Candidatus Mucispirillum faecigallinarum</name>
    <dbReference type="NCBI Taxonomy" id="2838699"/>
    <lineage>
        <taxon>Bacteria</taxon>
        <taxon>Pseudomonadati</taxon>
        <taxon>Deferribacterota</taxon>
        <taxon>Deferribacteres</taxon>
        <taxon>Deferribacterales</taxon>
        <taxon>Mucispirillaceae</taxon>
        <taxon>Mucispirillum</taxon>
    </lineage>
</organism>